<dbReference type="AlphaFoldDB" id="A0AAD6ZNE8"/>
<sequence>SFPSLRKFTLRAEDDDGFAPMAEIRAVLDRNARTLRHLVRGITPGTPSSKQRHPHDLVDTRISGLMLGRVAHAGALVSLTLHGTFEGAKGATVIFAGDHVLDEGEGGGRQHTLLPHLHLFRFLLVGHDDQHPLYAAVAAFLAHRPLLRRLDLGSCPWELVRSLLPTLSGLKVLGVRIAHFNSAAAQGLWGALPRGVHALHLTTVNEHAPALCAFPALAFLHLQNTATHRPKPNLVSEREFAQQTEGWVAAARGVARVLPGLDFLGWHGEHYVVVRRTGQRHQEVELKELPCRRHLDCGKGVDVRGEDATWLKRKDVPIDYEMLSEARLCWAGVMMGRARFFLRTVSFLYIQRVCVFLTSVYI</sequence>
<feature type="non-terminal residue" evidence="1">
    <location>
        <position position="1"/>
    </location>
</feature>
<organism evidence="1 2">
    <name type="scientific">Mycena albidolilacea</name>
    <dbReference type="NCBI Taxonomy" id="1033008"/>
    <lineage>
        <taxon>Eukaryota</taxon>
        <taxon>Fungi</taxon>
        <taxon>Dikarya</taxon>
        <taxon>Basidiomycota</taxon>
        <taxon>Agaricomycotina</taxon>
        <taxon>Agaricomycetes</taxon>
        <taxon>Agaricomycetidae</taxon>
        <taxon>Agaricales</taxon>
        <taxon>Marasmiineae</taxon>
        <taxon>Mycenaceae</taxon>
        <taxon>Mycena</taxon>
    </lineage>
</organism>
<proteinExistence type="predicted"/>
<reference evidence="1" key="1">
    <citation type="submission" date="2023-03" db="EMBL/GenBank/DDBJ databases">
        <title>Massive genome expansion in bonnet fungi (Mycena s.s.) driven by repeated elements and novel gene families across ecological guilds.</title>
        <authorList>
            <consortium name="Lawrence Berkeley National Laboratory"/>
            <person name="Harder C.B."/>
            <person name="Miyauchi S."/>
            <person name="Viragh M."/>
            <person name="Kuo A."/>
            <person name="Thoen E."/>
            <person name="Andreopoulos B."/>
            <person name="Lu D."/>
            <person name="Skrede I."/>
            <person name="Drula E."/>
            <person name="Henrissat B."/>
            <person name="Morin E."/>
            <person name="Kohler A."/>
            <person name="Barry K."/>
            <person name="LaButti K."/>
            <person name="Morin E."/>
            <person name="Salamov A."/>
            <person name="Lipzen A."/>
            <person name="Mereny Z."/>
            <person name="Hegedus B."/>
            <person name="Baldrian P."/>
            <person name="Stursova M."/>
            <person name="Weitz H."/>
            <person name="Taylor A."/>
            <person name="Grigoriev I.V."/>
            <person name="Nagy L.G."/>
            <person name="Martin F."/>
            <person name="Kauserud H."/>
        </authorList>
    </citation>
    <scope>NUCLEOTIDE SEQUENCE</scope>
    <source>
        <strain evidence="1">CBHHK002</strain>
    </source>
</reference>
<dbReference type="Proteomes" id="UP001218218">
    <property type="component" value="Unassembled WGS sequence"/>
</dbReference>
<comment type="caution">
    <text evidence="1">The sequence shown here is derived from an EMBL/GenBank/DDBJ whole genome shotgun (WGS) entry which is preliminary data.</text>
</comment>
<dbReference type="EMBL" id="JARIHO010000038">
    <property type="protein sequence ID" value="KAJ7328868.1"/>
    <property type="molecule type" value="Genomic_DNA"/>
</dbReference>
<accession>A0AAD6ZNE8</accession>
<protein>
    <submittedName>
        <fullName evidence="1">Uncharacterized protein</fullName>
    </submittedName>
</protein>
<keyword evidence="2" id="KW-1185">Reference proteome</keyword>
<evidence type="ECO:0000313" key="1">
    <source>
        <dbReference type="EMBL" id="KAJ7328868.1"/>
    </source>
</evidence>
<evidence type="ECO:0000313" key="2">
    <source>
        <dbReference type="Proteomes" id="UP001218218"/>
    </source>
</evidence>
<name>A0AAD6ZNE8_9AGAR</name>
<gene>
    <name evidence="1" type="ORF">DFH08DRAFT_709432</name>
</gene>